<dbReference type="EMBL" id="JAJSOW010000100">
    <property type="protein sequence ID" value="KAI9185357.1"/>
    <property type="molecule type" value="Genomic_DNA"/>
</dbReference>
<name>A0AAD5NX88_ACENE</name>
<dbReference type="Proteomes" id="UP001064489">
    <property type="component" value="Chromosome 3"/>
</dbReference>
<keyword evidence="2" id="KW-1185">Reference proteome</keyword>
<proteinExistence type="predicted"/>
<evidence type="ECO:0000313" key="2">
    <source>
        <dbReference type="Proteomes" id="UP001064489"/>
    </source>
</evidence>
<evidence type="ECO:0000313" key="1">
    <source>
        <dbReference type="EMBL" id="KAI9185357.1"/>
    </source>
</evidence>
<reference evidence="1" key="2">
    <citation type="submission" date="2023-02" db="EMBL/GenBank/DDBJ databases">
        <authorList>
            <person name="Swenson N.G."/>
            <person name="Wegrzyn J.L."/>
            <person name="Mcevoy S.L."/>
        </authorList>
    </citation>
    <scope>NUCLEOTIDE SEQUENCE</scope>
    <source>
        <strain evidence="1">91603</strain>
        <tissue evidence="1">Leaf</tissue>
    </source>
</reference>
<organism evidence="1 2">
    <name type="scientific">Acer negundo</name>
    <name type="common">Box elder</name>
    <dbReference type="NCBI Taxonomy" id="4023"/>
    <lineage>
        <taxon>Eukaryota</taxon>
        <taxon>Viridiplantae</taxon>
        <taxon>Streptophyta</taxon>
        <taxon>Embryophyta</taxon>
        <taxon>Tracheophyta</taxon>
        <taxon>Spermatophyta</taxon>
        <taxon>Magnoliopsida</taxon>
        <taxon>eudicotyledons</taxon>
        <taxon>Gunneridae</taxon>
        <taxon>Pentapetalae</taxon>
        <taxon>rosids</taxon>
        <taxon>malvids</taxon>
        <taxon>Sapindales</taxon>
        <taxon>Sapindaceae</taxon>
        <taxon>Hippocastanoideae</taxon>
        <taxon>Acereae</taxon>
        <taxon>Acer</taxon>
    </lineage>
</organism>
<protein>
    <submittedName>
        <fullName evidence="1">Uncharacterized protein</fullName>
    </submittedName>
</protein>
<sequence>MGIPLLIEEDTRNKSRLDMGRLLISIPIDSKCPKKIKVQDRSRLFEISIVVDKTPVDQIWINKLLGLWNGEDDSNSNSSPEHEWFGKPSVKVGAQVPGCQQNYGFSDKSHSHGDAKVKEALDKGKKVAQKKFKARKVVPRLCNTAVILEKKRVGVFSEGEISFSSSEFSTRLRYPVGECSKKGLNKIESGPASSWVAKRPNGLPSNSLDSYEDPIILDPVCEPDQFLGRVLPEIDNQRDHEPIHLAVDIGLLQCVEGMKVVNGGRSSQTNKRKIARKEGGIRTHDMRTRNKKTAEVLS</sequence>
<accession>A0AAD5NX88</accession>
<dbReference type="AlphaFoldDB" id="A0AAD5NX88"/>
<reference evidence="1" key="1">
    <citation type="journal article" date="2022" name="Plant J.">
        <title>Strategies of tolerance reflected in two North American maple genomes.</title>
        <authorList>
            <person name="McEvoy S.L."/>
            <person name="Sezen U.U."/>
            <person name="Trouern-Trend A."/>
            <person name="McMahon S.M."/>
            <person name="Schaberg P.G."/>
            <person name="Yang J."/>
            <person name="Wegrzyn J.L."/>
            <person name="Swenson N.G."/>
        </authorList>
    </citation>
    <scope>NUCLEOTIDE SEQUENCE</scope>
    <source>
        <strain evidence="1">91603</strain>
    </source>
</reference>
<comment type="caution">
    <text evidence="1">The sequence shown here is derived from an EMBL/GenBank/DDBJ whole genome shotgun (WGS) entry which is preliminary data.</text>
</comment>
<gene>
    <name evidence="1" type="ORF">LWI28_006457</name>
</gene>